<keyword evidence="1" id="KW-0012">Acyltransferase</keyword>
<name>A0ACC7P3P4_9BACL</name>
<protein>
    <submittedName>
        <fullName evidence="1">GNAT family N-acetyltransferase</fullName>
        <ecNumber evidence="1">2.3.-.-</ecNumber>
    </submittedName>
</protein>
<reference evidence="1" key="1">
    <citation type="submission" date="2024-12" db="EMBL/GenBank/DDBJ databases">
        <authorList>
            <person name="Wu N."/>
        </authorList>
    </citation>
    <scope>NUCLEOTIDE SEQUENCE</scope>
    <source>
        <strain evidence="1">P15</strain>
    </source>
</reference>
<evidence type="ECO:0000313" key="1">
    <source>
        <dbReference type="EMBL" id="MFM9330941.1"/>
    </source>
</evidence>
<gene>
    <name evidence="1" type="ORF">ACI1P1_21855</name>
</gene>
<organism evidence="1 2">
    <name type="scientific">Paenibacillus mesotrionivorans</name>
    <dbReference type="NCBI Taxonomy" id="3160968"/>
    <lineage>
        <taxon>Bacteria</taxon>
        <taxon>Bacillati</taxon>
        <taxon>Bacillota</taxon>
        <taxon>Bacilli</taxon>
        <taxon>Bacillales</taxon>
        <taxon>Paenibacillaceae</taxon>
        <taxon>Paenibacillus</taxon>
    </lineage>
</organism>
<dbReference type="Proteomes" id="UP001631969">
    <property type="component" value="Unassembled WGS sequence"/>
</dbReference>
<comment type="caution">
    <text evidence="1">The sequence shown here is derived from an EMBL/GenBank/DDBJ whole genome shotgun (WGS) entry which is preliminary data.</text>
</comment>
<keyword evidence="1" id="KW-0808">Transferase</keyword>
<dbReference type="EMBL" id="JBJURJ010000015">
    <property type="protein sequence ID" value="MFM9330941.1"/>
    <property type="molecule type" value="Genomic_DNA"/>
</dbReference>
<accession>A0ACC7P3P4</accession>
<sequence>MNYIHTGTQTIEAERLYLRRFVPEDAEDMFIHWINDKEIQSNYGEPVYETVEAVKGVLNRWISSYSRNDFYRWAIILKENQTNIGQIAFCSMDLKHHHADIEYCISKQYQGKGYATEALNAVITFTFEHTGLHRLQAFHRGKNMSSGKVLEKSRMLYEGTLRKSYYYPDVNEYDDKIYYGIIKSDYMEGQQT</sequence>
<evidence type="ECO:0000313" key="2">
    <source>
        <dbReference type="Proteomes" id="UP001631969"/>
    </source>
</evidence>
<dbReference type="EC" id="2.3.-.-" evidence="1"/>
<proteinExistence type="predicted"/>
<keyword evidence="2" id="KW-1185">Reference proteome</keyword>